<sequence length="191" mass="21328">MDALVTRVGERDNPYLVEFYDVNCPFCARAALNVWHELLSSGAYFELVYLPVHYSIWKDLGEVKTAEGSYLVNASAFCVDEPAERVKYLLELFRVTSEVRDERKAIQRQLEIAEAKFGRLGDCLGAKLGRLAGDPELAYELAHEYALALGAVVSGVPTALLVDGGKAIEVKDGYIDVENLIKKYIELHKRT</sequence>
<gene>
    <name evidence="1" type="ordered locus">TTX_1076</name>
</gene>
<evidence type="ECO:0000313" key="2">
    <source>
        <dbReference type="Proteomes" id="UP000002654"/>
    </source>
</evidence>
<accession>G4RJH5</accession>
<dbReference type="SUPFAM" id="SSF52833">
    <property type="entry name" value="Thioredoxin-like"/>
    <property type="match status" value="1"/>
</dbReference>
<dbReference type="PaxDb" id="768679-TTX_1076"/>
<name>G4RJH5_THETK</name>
<reference evidence="1 2" key="1">
    <citation type="journal article" date="2011" name="PLoS ONE">
        <title>The complete genome sequence of Thermoproteus tenax: a physiologically versatile member of the Crenarchaeota.</title>
        <authorList>
            <person name="Siebers B."/>
            <person name="Zaparty M."/>
            <person name="Raddatz G."/>
            <person name="Tjaden B."/>
            <person name="Albers S.V."/>
            <person name="Bell S.D."/>
            <person name="Blombach F."/>
            <person name="Kletzin A."/>
            <person name="Kyrpides N."/>
            <person name="Lanz C."/>
            <person name="Plagens A."/>
            <person name="Rampp M."/>
            <person name="Rosinus A."/>
            <person name="von Jan M."/>
            <person name="Makarova K.S."/>
            <person name="Klenk H.P."/>
            <person name="Schuster S.C."/>
            <person name="Hensel R."/>
        </authorList>
    </citation>
    <scope>NUCLEOTIDE SEQUENCE [LARGE SCALE GENOMIC DNA]</scope>
    <source>
        <strain evidence="2">ATCC 35583 / DSM 2078 / JCM 9277 / NBRC 100435 / Kra 1</strain>
    </source>
</reference>
<organism evidence="1 2">
    <name type="scientific">Thermoproteus tenax (strain ATCC 35583 / DSM 2078 / JCM 9277 / NBRC 100435 / Kra 1)</name>
    <dbReference type="NCBI Taxonomy" id="768679"/>
    <lineage>
        <taxon>Archaea</taxon>
        <taxon>Thermoproteota</taxon>
        <taxon>Thermoprotei</taxon>
        <taxon>Thermoproteales</taxon>
        <taxon>Thermoproteaceae</taxon>
        <taxon>Thermoproteus</taxon>
    </lineage>
</organism>
<dbReference type="GeneID" id="11261965"/>
<dbReference type="KEGG" id="ttn:TTX_1076"/>
<dbReference type="EMBL" id="FN869859">
    <property type="protein sequence ID" value="CCC81720.1"/>
    <property type="molecule type" value="Genomic_DNA"/>
</dbReference>
<protein>
    <submittedName>
        <fullName evidence="1">DSBA oxidoreductase</fullName>
    </submittedName>
</protein>
<dbReference type="HOGENOM" id="CLU_1418758_0_0_2"/>
<dbReference type="AlphaFoldDB" id="G4RJH5"/>
<dbReference type="OrthoDB" id="15256at2157"/>
<dbReference type="PATRIC" id="fig|768679.9.peg.1085"/>
<dbReference type="RefSeq" id="WP_014126975.1">
    <property type="nucleotide sequence ID" value="NC_016070.1"/>
</dbReference>
<dbReference type="Proteomes" id="UP000002654">
    <property type="component" value="Chromosome"/>
</dbReference>
<dbReference type="STRING" id="768679.TTX_1076"/>
<dbReference type="InterPro" id="IPR036249">
    <property type="entry name" value="Thioredoxin-like_sf"/>
</dbReference>
<proteinExistence type="predicted"/>
<dbReference type="CDD" id="cd02972">
    <property type="entry name" value="DsbA_family"/>
    <property type="match status" value="1"/>
</dbReference>
<dbReference type="Gene3D" id="3.40.30.10">
    <property type="entry name" value="Glutaredoxin"/>
    <property type="match status" value="1"/>
</dbReference>
<keyword evidence="2" id="KW-1185">Reference proteome</keyword>
<evidence type="ECO:0000313" key="1">
    <source>
        <dbReference type="EMBL" id="CCC81720.1"/>
    </source>
</evidence>